<evidence type="ECO:0000256" key="10">
    <source>
        <dbReference type="ARBA" id="ARBA00025044"/>
    </source>
</evidence>
<evidence type="ECO:0000313" key="13">
    <source>
        <dbReference type="Proteomes" id="UP001185659"/>
    </source>
</evidence>
<dbReference type="Proteomes" id="UP001185659">
    <property type="component" value="Unassembled WGS sequence"/>
</dbReference>
<keyword evidence="9" id="KW-0975">Bacterial flagellum</keyword>
<keyword evidence="6" id="KW-0145">Chemotaxis</keyword>
<comment type="similarity">
    <text evidence="3">Belongs to the FliM family.</text>
</comment>
<gene>
    <name evidence="12" type="ORF">R2G56_03600</name>
</gene>
<comment type="subcellular location">
    <subcellularLocation>
        <location evidence="1">Bacterial flagellum basal body</location>
    </subcellularLocation>
    <subcellularLocation>
        <location evidence="2">Cell membrane</location>
        <topology evidence="2">Peripheral membrane protein</topology>
    </subcellularLocation>
</comment>
<evidence type="ECO:0000256" key="6">
    <source>
        <dbReference type="ARBA" id="ARBA00022500"/>
    </source>
</evidence>
<evidence type="ECO:0000256" key="5">
    <source>
        <dbReference type="ARBA" id="ARBA00022475"/>
    </source>
</evidence>
<keyword evidence="13" id="KW-1185">Reference proteome</keyword>
<dbReference type="PANTHER" id="PTHR30034:SF6">
    <property type="entry name" value="YOP PROTEINS TRANSLOCATION PROTEIN Q"/>
    <property type="match status" value="1"/>
</dbReference>
<proteinExistence type="inferred from homology"/>
<evidence type="ECO:0000256" key="4">
    <source>
        <dbReference type="ARBA" id="ARBA00021898"/>
    </source>
</evidence>
<keyword evidence="8" id="KW-0472">Membrane</keyword>
<evidence type="ECO:0000256" key="3">
    <source>
        <dbReference type="ARBA" id="ARBA00011049"/>
    </source>
</evidence>
<protein>
    <recommendedName>
        <fullName evidence="4">Flagellar motor switch protein FliM</fullName>
    </recommendedName>
</protein>
<comment type="function">
    <text evidence="10">FliM is one of three proteins (FliG, FliN, FliM) that forms the rotor-mounted switch complex (C ring), located at the base of the basal body. This complex interacts with the CheY and CheZ chemotaxis proteins, in addition to contacting components of the motor that determine the direction of flagellar rotation.</text>
</comment>
<dbReference type="PANTHER" id="PTHR30034">
    <property type="entry name" value="FLAGELLAR MOTOR SWITCH PROTEIN FLIM"/>
    <property type="match status" value="1"/>
</dbReference>
<keyword evidence="12" id="KW-0969">Cilium</keyword>
<feature type="domain" description="Flagellar motor switch protein FliN-like C-terminal" evidence="11">
    <location>
        <begin position="229"/>
        <end position="298"/>
    </location>
</feature>
<dbReference type="Pfam" id="PF01052">
    <property type="entry name" value="FliMN_C"/>
    <property type="match status" value="1"/>
</dbReference>
<dbReference type="InterPro" id="IPR001543">
    <property type="entry name" value="FliN-like_C"/>
</dbReference>
<sequence>MALTEDPELMRALVVERLVGATGDPRRVSEAARSCATRALTRVMDALEEKLPAAVKVELIDVEIVRLAELKPKEDCCDALAVIAGEVSGDALTMRLDPTAISILVGTMFGGNPELPAVPLQRPPSAIERDVAALTFDIFARALNGKGARSLGLRLLLPTVQSGADFRRFVVRDGPGVRMRFAIGGEESGGVLTAWMPQRLLLEARELEGSDQRQQNAKAADWHNRFSDEVMRSNVRIRATIPLMRMALGELASLHEGQVIEFGDGAQPEARLAVRDKTVFTCDFGKAGHHYTVRIKQPFDARKDVVEGLLAQ</sequence>
<dbReference type="SUPFAM" id="SSF101801">
    <property type="entry name" value="Surface presentation of antigens (SPOA)"/>
    <property type="match status" value="1"/>
</dbReference>
<evidence type="ECO:0000256" key="2">
    <source>
        <dbReference type="ARBA" id="ARBA00004202"/>
    </source>
</evidence>
<comment type="caution">
    <text evidence="12">The sequence shown here is derived from an EMBL/GenBank/DDBJ whole genome shotgun (WGS) entry which is preliminary data.</text>
</comment>
<keyword evidence="5" id="KW-1003">Cell membrane</keyword>
<keyword evidence="12" id="KW-0282">Flagellum</keyword>
<evidence type="ECO:0000256" key="1">
    <source>
        <dbReference type="ARBA" id="ARBA00004117"/>
    </source>
</evidence>
<organism evidence="12 13">
    <name type="scientific">Nitratireductor aquimarinus</name>
    <dbReference type="NCBI Taxonomy" id="889300"/>
    <lineage>
        <taxon>Bacteria</taxon>
        <taxon>Pseudomonadati</taxon>
        <taxon>Pseudomonadota</taxon>
        <taxon>Alphaproteobacteria</taxon>
        <taxon>Hyphomicrobiales</taxon>
        <taxon>Phyllobacteriaceae</taxon>
        <taxon>Nitratireductor</taxon>
    </lineage>
</organism>
<keyword evidence="7" id="KW-0283">Flagellar rotation</keyword>
<dbReference type="RefSeq" id="WP_299938075.1">
    <property type="nucleotide sequence ID" value="NZ_JAWLIP010000001.1"/>
</dbReference>
<accession>A0ABU4AGJ5</accession>
<dbReference type="EMBL" id="JAWLIP010000001">
    <property type="protein sequence ID" value="MDV6225362.1"/>
    <property type="molecule type" value="Genomic_DNA"/>
</dbReference>
<dbReference type="Gene3D" id="3.40.1550.10">
    <property type="entry name" value="CheC-like"/>
    <property type="match status" value="1"/>
</dbReference>
<name>A0ABU4AGJ5_9HYPH</name>
<keyword evidence="12" id="KW-0966">Cell projection</keyword>
<evidence type="ECO:0000256" key="7">
    <source>
        <dbReference type="ARBA" id="ARBA00022779"/>
    </source>
</evidence>
<evidence type="ECO:0000259" key="11">
    <source>
        <dbReference type="Pfam" id="PF01052"/>
    </source>
</evidence>
<evidence type="ECO:0000256" key="9">
    <source>
        <dbReference type="ARBA" id="ARBA00023143"/>
    </source>
</evidence>
<reference evidence="12 13" key="1">
    <citation type="submission" date="2023-10" db="EMBL/GenBank/DDBJ databases">
        <authorList>
            <person name="Venkata Ramana C."/>
            <person name="Sasikala C."/>
            <person name="Dhurka M."/>
        </authorList>
    </citation>
    <scope>NUCLEOTIDE SEQUENCE [LARGE SCALE GENOMIC DNA]</scope>
    <source>
        <strain evidence="12 13">KCTC 32151</strain>
    </source>
</reference>
<evidence type="ECO:0000256" key="8">
    <source>
        <dbReference type="ARBA" id="ARBA00023136"/>
    </source>
</evidence>
<dbReference type="InterPro" id="IPR036429">
    <property type="entry name" value="SpoA-like_sf"/>
</dbReference>
<dbReference type="InterPro" id="IPR028976">
    <property type="entry name" value="CheC-like_sf"/>
</dbReference>
<evidence type="ECO:0000313" key="12">
    <source>
        <dbReference type="EMBL" id="MDV6225362.1"/>
    </source>
</evidence>
<dbReference type="Gene3D" id="2.30.330.10">
    <property type="entry name" value="SpoA-like"/>
    <property type="match status" value="1"/>
</dbReference>